<keyword evidence="2" id="KW-0347">Helicase</keyword>
<dbReference type="EMBL" id="CADCTL010000261">
    <property type="protein sequence ID" value="CAA9278803.1"/>
    <property type="molecule type" value="Genomic_DNA"/>
</dbReference>
<feature type="region of interest" description="Disordered" evidence="1">
    <location>
        <begin position="373"/>
        <end position="421"/>
    </location>
</feature>
<keyword evidence="2" id="KW-0378">Hydrolase</keyword>
<feature type="non-terminal residue" evidence="2">
    <location>
        <position position="421"/>
    </location>
</feature>
<feature type="compositionally biased region" description="Basic residues" evidence="1">
    <location>
        <begin position="1"/>
        <end position="12"/>
    </location>
</feature>
<keyword evidence="2" id="KW-0067">ATP-binding</keyword>
<name>A0A6J4JF22_9PROT</name>
<sequence>VRALRRAGRGGRPRLPAAAPLGHDRHHQRRRVRPAGPRLLAAPSVGRCGRGGGEPRLRGRGRAGRQATARSRRAAPVRFVQGRRFGRRRHHLRTCPGRRGHGRRARLLHPRRRVRLVLRPARPRRQDRRPAPLRPADPRRPAGHGKDRARHQDRLRRRPRPGAGSAGEGAEHGAQGRRRPVLARNERRSARHPPFVRRVAHLRRPHPPRRHLPAGLRPLRGGEPGDVHHPHRHRRHPGHHHLRPPHPLPPPEAHARAGAGGGGLPPAHAPRGGDAAGKPGVGDLHDHPGPQGHRQGVGGPGDRPQPALPRGGAARGQAPAALGPPRIRLHRAGRRHGHVRVPRRLLPRPAPAQGAGLRRRRQIPGRHAEVANRHGAGAQQGGTHHRQAAPRPYRRHPPVLRGRVHPLRRPRPSACGARRLL</sequence>
<keyword evidence="2" id="KW-0547">Nucleotide-binding</keyword>
<feature type="compositionally biased region" description="Basic and acidic residues" evidence="1">
    <location>
        <begin position="136"/>
        <end position="152"/>
    </location>
</feature>
<feature type="compositionally biased region" description="Basic residues" evidence="1">
    <location>
        <begin position="383"/>
        <end position="411"/>
    </location>
</feature>
<feature type="compositionally biased region" description="Basic residues" evidence="1">
    <location>
        <begin position="229"/>
        <end position="244"/>
    </location>
</feature>
<feature type="non-terminal residue" evidence="2">
    <location>
        <position position="1"/>
    </location>
</feature>
<organism evidence="2">
    <name type="scientific">uncultured Acetobacteraceae bacterium</name>
    <dbReference type="NCBI Taxonomy" id="169975"/>
    <lineage>
        <taxon>Bacteria</taxon>
        <taxon>Pseudomonadati</taxon>
        <taxon>Pseudomonadota</taxon>
        <taxon>Alphaproteobacteria</taxon>
        <taxon>Acetobacterales</taxon>
        <taxon>Acetobacteraceae</taxon>
        <taxon>environmental samples</taxon>
    </lineage>
</organism>
<evidence type="ECO:0000256" key="1">
    <source>
        <dbReference type="SAM" id="MobiDB-lite"/>
    </source>
</evidence>
<dbReference type="GO" id="GO:0003678">
    <property type="term" value="F:DNA helicase activity"/>
    <property type="evidence" value="ECO:0007669"/>
    <property type="project" value="UniProtKB-EC"/>
</dbReference>
<proteinExistence type="predicted"/>
<feature type="compositionally biased region" description="Basic residues" evidence="1">
    <location>
        <begin position="92"/>
        <end position="127"/>
    </location>
</feature>
<dbReference type="EC" id="3.6.4.12" evidence="2"/>
<dbReference type="AlphaFoldDB" id="A0A6J4JF22"/>
<accession>A0A6J4JF22</accession>
<feature type="compositionally biased region" description="Low complexity" evidence="1">
    <location>
        <begin position="304"/>
        <end position="326"/>
    </location>
</feature>
<feature type="region of interest" description="Disordered" evidence="1">
    <location>
        <begin position="1"/>
        <end position="75"/>
    </location>
</feature>
<feature type="compositionally biased region" description="Basic residues" evidence="1">
    <location>
        <begin position="327"/>
        <end position="338"/>
    </location>
</feature>
<gene>
    <name evidence="2" type="ORF">AVDCRST_MAG04-3597</name>
</gene>
<feature type="compositionally biased region" description="Basic residues" evidence="1">
    <location>
        <begin position="189"/>
        <end position="212"/>
    </location>
</feature>
<evidence type="ECO:0000313" key="2">
    <source>
        <dbReference type="EMBL" id="CAA9278803.1"/>
    </source>
</evidence>
<feature type="region of interest" description="Disordered" evidence="1">
    <location>
        <begin position="92"/>
        <end position="338"/>
    </location>
</feature>
<reference evidence="2" key="1">
    <citation type="submission" date="2020-02" db="EMBL/GenBank/DDBJ databases">
        <authorList>
            <person name="Meier V. D."/>
        </authorList>
    </citation>
    <scope>NUCLEOTIDE SEQUENCE</scope>
    <source>
        <strain evidence="2">AVDCRST_MAG04</strain>
    </source>
</reference>
<feature type="compositionally biased region" description="Basic residues" evidence="1">
    <location>
        <begin position="24"/>
        <end position="33"/>
    </location>
</feature>
<dbReference type="GO" id="GO:0016787">
    <property type="term" value="F:hydrolase activity"/>
    <property type="evidence" value="ECO:0007669"/>
    <property type="project" value="UniProtKB-KW"/>
</dbReference>
<protein>
    <submittedName>
        <fullName evidence="2">Replicative DNA helicase (DnaB)</fullName>
        <ecNumber evidence="2">3.6.4.12</ecNumber>
    </submittedName>
</protein>